<reference evidence="2 3" key="1">
    <citation type="journal article" date="2015" name="Nature">
        <title>rRNA introns, odd ribosomes, and small enigmatic genomes across a large radiation of phyla.</title>
        <authorList>
            <person name="Brown C.T."/>
            <person name="Hug L.A."/>
            <person name="Thomas B.C."/>
            <person name="Sharon I."/>
            <person name="Castelle C.J."/>
            <person name="Singh A."/>
            <person name="Wilkins M.J."/>
            <person name="Williams K.H."/>
            <person name="Banfield J.F."/>
        </authorList>
    </citation>
    <scope>NUCLEOTIDE SEQUENCE [LARGE SCALE GENOMIC DNA]</scope>
</reference>
<name>A0A0G0IHE9_9BACT</name>
<dbReference type="EMBL" id="LBTX01000005">
    <property type="protein sequence ID" value="KKQ50435.1"/>
    <property type="molecule type" value="Genomic_DNA"/>
</dbReference>
<evidence type="ECO:0000313" key="3">
    <source>
        <dbReference type="Proteomes" id="UP000034231"/>
    </source>
</evidence>
<feature type="transmembrane region" description="Helical" evidence="1">
    <location>
        <begin position="6"/>
        <end position="23"/>
    </location>
</feature>
<sequence length="475" mass="50461">MKKTTIPLIIFLTVALVGGLMLVKQNQETRKGASFANTKLMLLPSEKIIKAVGEVVPVKVYYQTESGAKVDGVQAVICYGDELTLNADTGVVGNTENGFEAEPIVSIKDGCATLVTASKKAADQLKTTGEAFAISFVAAKAGEGNLTIDQSKSMVTGDNAASATDKEIAITGVENTTYQITGGGSGNCNRCSVLFDYMRTAWTAEDCSLDPVGLTITRTYDATCMAPADTRKPLQCSRCSVINDKEYVWWERAEDKTCADNPATGATVYRAPREDCSISGVVTSPILNMKGSFGNVKVADGKCAVNWPLQVIVLSNGDTKVYTNVIGNLVTSTGGLNMYQGSLPLVGFNHLTDVAVFVKGPKHLQMKYAIQNQTGPYDKAGGELTLTTSAETSPLYDFTGYPMLAGDVVGATVNDGPNGEINGVDFAYVKSRSLLHTTVAEGGYLKADLDGNCQEASNDVTVLKLSLEKKQGELY</sequence>
<keyword evidence="1" id="KW-1133">Transmembrane helix</keyword>
<evidence type="ECO:0008006" key="4">
    <source>
        <dbReference type="Google" id="ProtNLM"/>
    </source>
</evidence>
<comment type="caution">
    <text evidence="2">The sequence shown here is derived from an EMBL/GenBank/DDBJ whole genome shotgun (WGS) entry which is preliminary data.</text>
</comment>
<organism evidence="2 3">
    <name type="scientific">Candidatus Shapirobacteria bacterium GW2011_GWE1_38_10</name>
    <dbReference type="NCBI Taxonomy" id="1618488"/>
    <lineage>
        <taxon>Bacteria</taxon>
        <taxon>Candidatus Shapironibacteriota</taxon>
    </lineage>
</organism>
<dbReference type="Proteomes" id="UP000034231">
    <property type="component" value="Unassembled WGS sequence"/>
</dbReference>
<evidence type="ECO:0000256" key="1">
    <source>
        <dbReference type="SAM" id="Phobius"/>
    </source>
</evidence>
<evidence type="ECO:0000313" key="2">
    <source>
        <dbReference type="EMBL" id="KKQ50435.1"/>
    </source>
</evidence>
<accession>A0A0G0IHE9</accession>
<gene>
    <name evidence="2" type="ORF">US68_C0005G0002</name>
</gene>
<protein>
    <recommendedName>
        <fullName evidence="4">Cohesin domain-containing protein</fullName>
    </recommendedName>
</protein>
<keyword evidence="1" id="KW-0472">Membrane</keyword>
<proteinExistence type="predicted"/>
<dbReference type="AlphaFoldDB" id="A0A0G0IHE9"/>
<keyword evidence="1" id="KW-0812">Transmembrane</keyword>